<reference evidence="6 7" key="1">
    <citation type="submission" date="2015-10" db="EMBL/GenBank/DDBJ databases">
        <title>Metagenome-Assembled Genomes uncover a global brackish microbiome.</title>
        <authorList>
            <person name="Hugerth L.W."/>
            <person name="Larsson J."/>
            <person name="Alneberg J."/>
            <person name="Lindh M.V."/>
            <person name="Legrand C."/>
            <person name="Pinhassi J."/>
            <person name="Andersson A.F."/>
        </authorList>
    </citation>
    <scope>NUCLEOTIDE SEQUENCE [LARGE SCALE GENOMIC DNA]</scope>
    <source>
        <strain evidence="6">BACL26 MAG-121220-bin70</strain>
    </source>
</reference>
<evidence type="ECO:0000259" key="5">
    <source>
        <dbReference type="PROSITE" id="PS50970"/>
    </source>
</evidence>
<gene>
    <name evidence="6" type="ORF">ABS24_05875</name>
</gene>
<dbReference type="InterPro" id="IPR003726">
    <property type="entry name" value="HCY_dom"/>
</dbReference>
<dbReference type="EC" id="2.1.1.13" evidence="6"/>
<feature type="domain" description="Hcy-binding" evidence="5">
    <location>
        <begin position="3"/>
        <end position="297"/>
    </location>
</feature>
<name>A0A0R2UB54_9GAMM</name>
<organism evidence="6 7">
    <name type="scientific">SAR92 bacterium BACL26 MAG-121220-bin70</name>
    <dbReference type="NCBI Taxonomy" id="1655626"/>
    <lineage>
        <taxon>Bacteria</taxon>
        <taxon>Pseudomonadati</taxon>
        <taxon>Pseudomonadota</taxon>
        <taxon>Gammaproteobacteria</taxon>
        <taxon>Cellvibrionales</taxon>
        <taxon>Porticoccaceae</taxon>
        <taxon>SAR92 clade</taxon>
    </lineage>
</organism>
<feature type="binding site" evidence="3">
    <location>
        <position position="283"/>
    </location>
    <ligand>
        <name>Zn(2+)</name>
        <dbReference type="ChEBI" id="CHEBI:29105"/>
    </ligand>
</feature>
<dbReference type="PROSITE" id="PS50970">
    <property type="entry name" value="HCY"/>
    <property type="match status" value="1"/>
</dbReference>
<keyword evidence="1 3" id="KW-0489">Methyltransferase</keyword>
<feature type="region of interest" description="Disordered" evidence="4">
    <location>
        <begin position="329"/>
        <end position="354"/>
    </location>
</feature>
<dbReference type="GO" id="GO:0046872">
    <property type="term" value="F:metal ion binding"/>
    <property type="evidence" value="ECO:0007669"/>
    <property type="project" value="UniProtKB-KW"/>
</dbReference>
<keyword evidence="3" id="KW-0862">Zinc</keyword>
<feature type="binding site" evidence="3">
    <location>
        <position position="212"/>
    </location>
    <ligand>
        <name>Zn(2+)</name>
        <dbReference type="ChEBI" id="CHEBI:29105"/>
    </ligand>
</feature>
<evidence type="ECO:0000256" key="1">
    <source>
        <dbReference type="ARBA" id="ARBA00022603"/>
    </source>
</evidence>
<dbReference type="Proteomes" id="UP000051213">
    <property type="component" value="Unassembled WGS sequence"/>
</dbReference>
<evidence type="ECO:0000256" key="3">
    <source>
        <dbReference type="PROSITE-ProRule" id="PRU00333"/>
    </source>
</evidence>
<accession>A0A0R2UB54</accession>
<dbReference type="PANTHER" id="PTHR11103:SF18">
    <property type="entry name" value="SLR1189 PROTEIN"/>
    <property type="match status" value="1"/>
</dbReference>
<dbReference type="NCBIfam" id="NF005718">
    <property type="entry name" value="PRK07534.1"/>
    <property type="match status" value="1"/>
</dbReference>
<dbReference type="AlphaFoldDB" id="A0A0R2UB54"/>
<comment type="caution">
    <text evidence="6">The sequence shown here is derived from an EMBL/GenBank/DDBJ whole genome shotgun (WGS) entry which is preliminary data.</text>
</comment>
<proteinExistence type="predicted"/>
<dbReference type="SUPFAM" id="SSF82282">
    <property type="entry name" value="Homocysteine S-methyltransferase"/>
    <property type="match status" value="1"/>
</dbReference>
<protein>
    <submittedName>
        <fullName evidence="6">Methionine synthase I</fullName>
        <ecNumber evidence="6">2.1.1.13</ecNumber>
    </submittedName>
</protein>
<dbReference type="Gene3D" id="3.20.20.330">
    <property type="entry name" value="Homocysteine-binding-like domain"/>
    <property type="match status" value="1"/>
</dbReference>
<keyword evidence="3" id="KW-0479">Metal-binding</keyword>
<comment type="cofactor">
    <cofactor evidence="3">
        <name>Zn(2+)</name>
        <dbReference type="ChEBI" id="CHEBI:29105"/>
    </cofactor>
</comment>
<feature type="binding site" evidence="3">
    <location>
        <position position="282"/>
    </location>
    <ligand>
        <name>Zn(2+)</name>
        <dbReference type="ChEBI" id="CHEBI:29105"/>
    </ligand>
</feature>
<sequence>MDNIFLRLLDEKQTLLIDGATGTNLFALGLQSGDSPEFWNIDFPDRVASHYRSFIGAGSDIVLTNSFGGNSYRLKLHDAQDRVAEFNRAAAQILVKEVAASGRDVVVAGAMGPTGEIFAPAGLMTIEEGEVAFAEQAIALKAGGADILWIETLSSIEECHAAVRGASVAELPIVLTLSIETNGRTMMGITPSDLVQLQTELCTPLAAYGTNCGLGAAEVIAAIINMRQAAELAGVEPILVAKGNCGIPEWVDGEICYSGTPELMASYTQMAMDAGARIIGGCCGTSPEHVAVMRQAMDRHTKGVTPDLERIQSELGVITSGAKAQMGGDLSIAGGAAGPGHKASSRARRRQNPH</sequence>
<evidence type="ECO:0000256" key="4">
    <source>
        <dbReference type="SAM" id="MobiDB-lite"/>
    </source>
</evidence>
<dbReference type="GO" id="GO:0008705">
    <property type="term" value="F:methionine synthase activity"/>
    <property type="evidence" value="ECO:0007669"/>
    <property type="project" value="UniProtKB-EC"/>
</dbReference>
<feature type="compositionally biased region" description="Basic residues" evidence="4">
    <location>
        <begin position="343"/>
        <end position="354"/>
    </location>
</feature>
<evidence type="ECO:0000256" key="2">
    <source>
        <dbReference type="ARBA" id="ARBA00022679"/>
    </source>
</evidence>
<keyword evidence="2 3" id="KW-0808">Transferase</keyword>
<dbReference type="PANTHER" id="PTHR11103">
    <property type="entry name" value="SLR1189 PROTEIN"/>
    <property type="match status" value="1"/>
</dbReference>
<evidence type="ECO:0000313" key="6">
    <source>
        <dbReference type="EMBL" id="KRO96710.1"/>
    </source>
</evidence>
<dbReference type="GO" id="GO:0032259">
    <property type="term" value="P:methylation"/>
    <property type="evidence" value="ECO:0007669"/>
    <property type="project" value="UniProtKB-KW"/>
</dbReference>
<evidence type="ECO:0000313" key="7">
    <source>
        <dbReference type="Proteomes" id="UP000051213"/>
    </source>
</evidence>
<dbReference type="Pfam" id="PF02574">
    <property type="entry name" value="S-methyl_trans"/>
    <property type="match status" value="1"/>
</dbReference>
<dbReference type="InterPro" id="IPR036589">
    <property type="entry name" value="HCY_dom_sf"/>
</dbReference>
<dbReference type="EMBL" id="LICA01000042">
    <property type="protein sequence ID" value="KRO96710.1"/>
    <property type="molecule type" value="Genomic_DNA"/>
</dbReference>